<reference evidence="2 3" key="1">
    <citation type="submission" date="2010-02" db="EMBL/GenBank/DDBJ databases">
        <authorList>
            <person name="Weinstock G."/>
            <person name="Sodergren E."/>
            <person name="Clifton S."/>
            <person name="Fulton L."/>
            <person name="Fulton B."/>
            <person name="Courtney L."/>
            <person name="Fronick C."/>
            <person name="Harrison M."/>
            <person name="Strong C."/>
            <person name="Farmer C."/>
            <person name="Delahaunty K."/>
            <person name="Markovic C."/>
            <person name="Hall O."/>
            <person name="Minx P."/>
            <person name="Tomlinson C."/>
            <person name="Mitreva M."/>
            <person name="Nelson J."/>
            <person name="Hou S."/>
            <person name="Wollam A."/>
            <person name="Pepin K.H."/>
            <person name="Johnson M."/>
            <person name="Bhonagiri V."/>
            <person name="Zhang X."/>
            <person name="Suruliraj S."/>
            <person name="Warren W."/>
            <person name="Chinwalla A."/>
            <person name="Mardis E.R."/>
            <person name="Wilson R.K."/>
        </authorList>
    </citation>
    <scope>NUCLEOTIDE SEQUENCE [LARGE SCALE GENOMIC DNA]</scope>
    <source>
        <strain evidence="2 3">ATCC 29315</strain>
    </source>
</reference>
<dbReference type="AlphaFoldDB" id="D4DPJ1"/>
<evidence type="ECO:0000256" key="1">
    <source>
        <dbReference type="SAM" id="Phobius"/>
    </source>
</evidence>
<evidence type="ECO:0000313" key="2">
    <source>
        <dbReference type="EMBL" id="EFE50299.1"/>
    </source>
</evidence>
<keyword evidence="1" id="KW-1133">Transmembrane helix</keyword>
<feature type="transmembrane region" description="Helical" evidence="1">
    <location>
        <begin position="36"/>
        <end position="58"/>
    </location>
</feature>
<dbReference type="STRING" id="546263.NELON_09140"/>
<dbReference type="EMBL" id="ADBF01000023">
    <property type="protein sequence ID" value="EFE50299.1"/>
    <property type="molecule type" value="Genomic_DNA"/>
</dbReference>
<keyword evidence="1" id="KW-0812">Transmembrane</keyword>
<name>D4DPJ1_NEIEG</name>
<keyword evidence="1" id="KW-0472">Membrane</keyword>
<sequence length="116" mass="12718">MPIPRGGIQMRKLLYSFTAITCHTLFIWTYTGEYSLKNLILSLVITAVLGGIALFWILGGKLWKQYASPMPALPGANSRIPTKTGLLIIFGIILSAGITVWLLNNIFILIGGVLEQ</sequence>
<comment type="caution">
    <text evidence="2">The sequence shown here is derived from an EMBL/GenBank/DDBJ whole genome shotgun (WGS) entry which is preliminary data.</text>
</comment>
<feature type="transmembrane region" description="Helical" evidence="1">
    <location>
        <begin position="12"/>
        <end position="30"/>
    </location>
</feature>
<organism evidence="2 3">
    <name type="scientific">Neisseria elongata subsp. glycolytica ATCC 29315</name>
    <dbReference type="NCBI Taxonomy" id="546263"/>
    <lineage>
        <taxon>Bacteria</taxon>
        <taxon>Pseudomonadati</taxon>
        <taxon>Pseudomonadota</taxon>
        <taxon>Betaproteobacteria</taxon>
        <taxon>Neisseriales</taxon>
        <taxon>Neisseriaceae</taxon>
        <taxon>Neisseria</taxon>
    </lineage>
</organism>
<accession>D4DPJ1</accession>
<gene>
    <name evidence="2" type="ORF">NEIELOOT_00978</name>
</gene>
<evidence type="ECO:0000313" key="3">
    <source>
        <dbReference type="Proteomes" id="UP000005536"/>
    </source>
</evidence>
<feature type="transmembrane region" description="Helical" evidence="1">
    <location>
        <begin position="86"/>
        <end position="114"/>
    </location>
</feature>
<dbReference type="Proteomes" id="UP000005536">
    <property type="component" value="Unassembled WGS sequence"/>
</dbReference>
<proteinExistence type="predicted"/>
<protein>
    <submittedName>
        <fullName evidence="2">Uncharacterized protein</fullName>
    </submittedName>
</protein>